<proteinExistence type="predicted"/>
<protein>
    <submittedName>
        <fullName evidence="1">2-keto-4-pentenoate hydratase</fullName>
    </submittedName>
</protein>
<dbReference type="EMBL" id="FOVR01000002">
    <property type="protein sequence ID" value="SFN88212.1"/>
    <property type="molecule type" value="Genomic_DNA"/>
</dbReference>
<keyword evidence="2" id="KW-1185">Reference proteome</keyword>
<dbReference type="RefSeq" id="WP_090069582.1">
    <property type="nucleotide sequence ID" value="NZ_FOVR01000002.1"/>
</dbReference>
<dbReference type="OrthoDB" id="7861156at2"/>
<dbReference type="Gene3D" id="3.90.850.10">
    <property type="entry name" value="Fumarylacetoacetase-like, C-terminal domain"/>
    <property type="match status" value="1"/>
</dbReference>
<organism evidence="1 2">
    <name type="scientific">Cohaesibacter marisflavi</name>
    <dbReference type="NCBI Taxonomy" id="655353"/>
    <lineage>
        <taxon>Bacteria</taxon>
        <taxon>Pseudomonadati</taxon>
        <taxon>Pseudomonadota</taxon>
        <taxon>Alphaproteobacteria</taxon>
        <taxon>Hyphomicrobiales</taxon>
        <taxon>Cohaesibacteraceae</taxon>
    </lineage>
</organism>
<evidence type="ECO:0000313" key="1">
    <source>
        <dbReference type="EMBL" id="SFN88212.1"/>
    </source>
</evidence>
<evidence type="ECO:0000313" key="2">
    <source>
        <dbReference type="Proteomes" id="UP000199236"/>
    </source>
</evidence>
<gene>
    <name evidence="1" type="ORF">SAMN04488056_102283</name>
</gene>
<name>A0A1I5CMV3_9HYPH</name>
<dbReference type="STRING" id="655353.SAMN04488056_102283"/>
<dbReference type="AlphaFoldDB" id="A0A1I5CMV3"/>
<reference evidence="1 2" key="1">
    <citation type="submission" date="2016-10" db="EMBL/GenBank/DDBJ databases">
        <authorList>
            <person name="de Groot N.N."/>
        </authorList>
    </citation>
    <scope>NUCLEOTIDE SEQUENCE [LARGE SCALE GENOMIC DNA]</scope>
    <source>
        <strain evidence="1 2">CGMCC 1.9157</strain>
    </source>
</reference>
<dbReference type="SUPFAM" id="SSF56529">
    <property type="entry name" value="FAH"/>
    <property type="match status" value="1"/>
</dbReference>
<accession>A0A1I5CMV3</accession>
<sequence>MSAYVRTVITPLETVTLTAEMMPASLPEAYARVKSVVEKDAGYGAAWKVGGSTPPAQKALGIDEIFFAPMHEKEIVAADKLVPGFKTLSITSEGEIALRISAKAESYLEKGMDAVAAAPLADLFDVWCVSSEMPSGALTNGGDFGVPAIVSDRCGSGCLVLGPEHAYTADTKWNGEVMKTEQNGTVIAEGTTSDLVGPADEVARDFIVVAVKYGFRPKAGQWISTGGIIPCKPLEENADIKIYYDGKVELAFKTGYDAA</sequence>
<dbReference type="Proteomes" id="UP000199236">
    <property type="component" value="Unassembled WGS sequence"/>
</dbReference>
<dbReference type="InterPro" id="IPR036663">
    <property type="entry name" value="Fumarylacetoacetase_C_sf"/>
</dbReference>
<dbReference type="GO" id="GO:0003824">
    <property type="term" value="F:catalytic activity"/>
    <property type="evidence" value="ECO:0007669"/>
    <property type="project" value="InterPro"/>
</dbReference>